<proteinExistence type="predicted"/>
<organism evidence="1 2">
    <name type="scientific">Alcaligenes faecalis</name>
    <dbReference type="NCBI Taxonomy" id="511"/>
    <lineage>
        <taxon>Bacteria</taxon>
        <taxon>Pseudomonadati</taxon>
        <taxon>Pseudomonadota</taxon>
        <taxon>Betaproteobacteria</taxon>
        <taxon>Burkholderiales</taxon>
        <taxon>Alcaligenaceae</taxon>
        <taxon>Alcaligenes</taxon>
    </lineage>
</organism>
<evidence type="ECO:0008006" key="3">
    <source>
        <dbReference type="Google" id="ProtNLM"/>
    </source>
</evidence>
<dbReference type="KEGG" id="afq:AFA_07000"/>
<accession>A0AB33CRR2</accession>
<protein>
    <recommendedName>
        <fullName evidence="3">GIY-YIG domain-containing protein</fullName>
    </recommendedName>
</protein>
<name>A0AB33CRR2_ALCFA</name>
<sequence>MPHIPIDEIKSQFSGWVLLHERRAMQGIRTPGVYLLALSEDQPALYRENQDSLIYIGETTRQTLLKRLSSFERSCTSDRLGHSGGVSFRKSFPSILEAKNLWVSILPVNLDNAHQNHAYIKFVERALIWDYVSKNNRPPTFNIG</sequence>
<dbReference type="Proteomes" id="UP000214561">
    <property type="component" value="Chromosome"/>
</dbReference>
<dbReference type="EMBL" id="CP021641">
    <property type="protein sequence ID" value="ASR89213.1"/>
    <property type="molecule type" value="Genomic_DNA"/>
</dbReference>
<dbReference type="AlphaFoldDB" id="A0AB33CRR2"/>
<evidence type="ECO:0000313" key="2">
    <source>
        <dbReference type="Proteomes" id="UP000214561"/>
    </source>
</evidence>
<gene>
    <name evidence="1" type="ORF">AFA_07000</name>
</gene>
<evidence type="ECO:0000313" key="1">
    <source>
        <dbReference type="EMBL" id="ASR89213.1"/>
    </source>
</evidence>
<reference evidence="1 2" key="1">
    <citation type="submission" date="2017-05" db="EMBL/GenBank/DDBJ databases">
        <authorList>
            <person name="Qiu J.G."/>
            <person name="He J."/>
        </authorList>
    </citation>
    <scope>NUCLEOTIDE SEQUENCE [LARGE SCALE GENOMIC DNA]</scope>
    <source>
        <strain evidence="1 2">JQ135</strain>
    </source>
</reference>